<dbReference type="EMBL" id="JAJJMO010000001">
    <property type="protein sequence ID" value="MCC9071720.1"/>
    <property type="molecule type" value="Genomic_DNA"/>
</dbReference>
<dbReference type="InterPro" id="IPR029044">
    <property type="entry name" value="Nucleotide-diphossugar_trans"/>
</dbReference>
<dbReference type="PANTHER" id="PTHR43685:SF2">
    <property type="entry name" value="GLYCOSYLTRANSFERASE 2-LIKE DOMAIN-CONTAINING PROTEIN"/>
    <property type="match status" value="1"/>
</dbReference>
<protein>
    <submittedName>
        <fullName evidence="2">Glycosyltransferase</fullName>
        <ecNumber evidence="2">2.4.-.-</ecNumber>
    </submittedName>
</protein>
<dbReference type="Proteomes" id="UP001430919">
    <property type="component" value="Unassembled WGS sequence"/>
</dbReference>
<dbReference type="Pfam" id="PF00535">
    <property type="entry name" value="Glycos_transf_2"/>
    <property type="match status" value="1"/>
</dbReference>
<keyword evidence="3" id="KW-1185">Reference proteome</keyword>
<keyword evidence="2" id="KW-0328">Glycosyltransferase</keyword>
<organism evidence="2 3">
    <name type="scientific">Flavobacterium pisciphilum</name>
    <dbReference type="NCBI Taxonomy" id="2893755"/>
    <lineage>
        <taxon>Bacteria</taxon>
        <taxon>Pseudomonadati</taxon>
        <taxon>Bacteroidota</taxon>
        <taxon>Flavobacteriia</taxon>
        <taxon>Flavobacteriales</taxon>
        <taxon>Flavobacteriaceae</taxon>
        <taxon>Flavobacterium</taxon>
    </lineage>
</organism>
<dbReference type="Gene3D" id="3.90.550.10">
    <property type="entry name" value="Spore Coat Polysaccharide Biosynthesis Protein SpsA, Chain A"/>
    <property type="match status" value="1"/>
</dbReference>
<dbReference type="EC" id="2.4.-.-" evidence="2"/>
<dbReference type="SUPFAM" id="SSF53448">
    <property type="entry name" value="Nucleotide-diphospho-sugar transferases"/>
    <property type="match status" value="1"/>
</dbReference>
<dbReference type="InterPro" id="IPR001173">
    <property type="entry name" value="Glyco_trans_2-like"/>
</dbReference>
<evidence type="ECO:0000313" key="2">
    <source>
        <dbReference type="EMBL" id="MCC9071720.1"/>
    </source>
</evidence>
<feature type="domain" description="Glycosyltransferase 2-like" evidence="1">
    <location>
        <begin position="10"/>
        <end position="129"/>
    </location>
</feature>
<dbReference type="InterPro" id="IPR050834">
    <property type="entry name" value="Glycosyltransf_2"/>
</dbReference>
<keyword evidence="2" id="KW-0808">Transferase</keyword>
<reference evidence="2" key="1">
    <citation type="submission" date="2021-11" db="EMBL/GenBank/DDBJ databases">
        <title>Description of novel Flavobacterium species.</title>
        <authorList>
            <person name="Saticioglu I.B."/>
            <person name="Ay H."/>
            <person name="Altun S."/>
            <person name="Duman M."/>
        </authorList>
    </citation>
    <scope>NUCLEOTIDE SEQUENCE</scope>
    <source>
        <strain evidence="2">F-65</strain>
    </source>
</reference>
<accession>A0ABS8MSH3</accession>
<dbReference type="PANTHER" id="PTHR43685">
    <property type="entry name" value="GLYCOSYLTRANSFERASE"/>
    <property type="match status" value="1"/>
</dbReference>
<proteinExistence type="predicted"/>
<name>A0ABS8MSH3_9FLAO</name>
<dbReference type="GO" id="GO:0016757">
    <property type="term" value="F:glycosyltransferase activity"/>
    <property type="evidence" value="ECO:0007669"/>
    <property type="project" value="UniProtKB-KW"/>
</dbReference>
<gene>
    <name evidence="2" type="ORF">LNQ49_09025</name>
</gene>
<evidence type="ECO:0000259" key="1">
    <source>
        <dbReference type="Pfam" id="PF00535"/>
    </source>
</evidence>
<evidence type="ECO:0000313" key="3">
    <source>
        <dbReference type="Proteomes" id="UP001430919"/>
    </source>
</evidence>
<dbReference type="RefSeq" id="WP_229988428.1">
    <property type="nucleotide sequence ID" value="NZ_JAJJMO010000001.1"/>
</dbReference>
<sequence length="303" mass="34926">MLKEDNYLFSIIIPTYNRRIDLERCLNSLVEQTFKNFEVVICDNASTDQTIELVEKYTNLLNLNYIRLPENSGGPARPRNTGISQAKGEWICFLDSDDWYTADKLAYISNLSLDNIDFVYHRLLSVDKSGSQGEMFTRQINNKTPVIDLLTRFNPILTSSTCIRKSVFSKNNLSFSEEKKIIGVEDFDLWIRMGIIGAKFKLINKNLGFYNKEGADSLSYVDERQVARLNEVYSAYRHLLSLRQQKKSLAAFSYQKGFLLLGDNDKRISFENFVIALKYGVIYIKIRALIRIVSLTLNRVTKS</sequence>
<comment type="caution">
    <text evidence="2">The sequence shown here is derived from an EMBL/GenBank/DDBJ whole genome shotgun (WGS) entry which is preliminary data.</text>
</comment>